<dbReference type="InterPro" id="IPR013159">
    <property type="entry name" value="DnaA_C"/>
</dbReference>
<dbReference type="HAMAP" id="MF_00377">
    <property type="entry name" value="DnaA_bact"/>
    <property type="match status" value="1"/>
</dbReference>
<keyword evidence="7" id="KW-0238">DNA-binding</keyword>
<dbReference type="FunFam" id="3.40.50.300:FF:000668">
    <property type="entry name" value="Chromosomal replication initiator protein DnaA"/>
    <property type="match status" value="1"/>
</dbReference>
<name>A0A0F9E2I0_9ZZZZ</name>
<dbReference type="InterPro" id="IPR024633">
    <property type="entry name" value="DnaA_N_dom"/>
</dbReference>
<evidence type="ECO:0000256" key="7">
    <source>
        <dbReference type="ARBA" id="ARBA00023125"/>
    </source>
</evidence>
<dbReference type="SUPFAM" id="SSF48295">
    <property type="entry name" value="TrpR-like"/>
    <property type="match status" value="1"/>
</dbReference>
<feature type="domain" description="Chromosomal replication initiator DnaA C-terminal" evidence="9">
    <location>
        <begin position="352"/>
        <end position="421"/>
    </location>
</feature>
<protein>
    <recommendedName>
        <fullName evidence="11">Chromosomal replication initiator protein DnaA</fullName>
    </recommendedName>
</protein>
<dbReference type="GO" id="GO:0003688">
    <property type="term" value="F:DNA replication origin binding"/>
    <property type="evidence" value="ECO:0007669"/>
    <property type="project" value="InterPro"/>
</dbReference>
<dbReference type="NCBIfam" id="TIGR00362">
    <property type="entry name" value="DnaA"/>
    <property type="match status" value="1"/>
</dbReference>
<dbReference type="InterPro" id="IPR001957">
    <property type="entry name" value="Chromosome_initiator_DnaA"/>
</dbReference>
<keyword evidence="6" id="KW-0446">Lipid-binding</keyword>
<dbReference type="Gene3D" id="3.30.300.180">
    <property type="match status" value="1"/>
</dbReference>
<dbReference type="PANTHER" id="PTHR30050:SF2">
    <property type="entry name" value="CHROMOSOMAL REPLICATION INITIATOR PROTEIN DNAA"/>
    <property type="match status" value="1"/>
</dbReference>
<dbReference type="Pfam" id="PF00308">
    <property type="entry name" value="Bac_DnaA"/>
    <property type="match status" value="1"/>
</dbReference>
<evidence type="ECO:0000256" key="2">
    <source>
        <dbReference type="ARBA" id="ARBA00022490"/>
    </source>
</evidence>
<dbReference type="Gene3D" id="1.10.8.60">
    <property type="match status" value="1"/>
</dbReference>
<evidence type="ECO:0000256" key="1">
    <source>
        <dbReference type="ARBA" id="ARBA00006583"/>
    </source>
</evidence>
<dbReference type="PROSITE" id="PS01008">
    <property type="entry name" value="DNAA"/>
    <property type="match status" value="1"/>
</dbReference>
<feature type="domain" description="AAA+ ATPase" evidence="8">
    <location>
        <begin position="141"/>
        <end position="269"/>
    </location>
</feature>
<organism evidence="10">
    <name type="scientific">marine sediment metagenome</name>
    <dbReference type="NCBI Taxonomy" id="412755"/>
    <lineage>
        <taxon>unclassified sequences</taxon>
        <taxon>metagenomes</taxon>
        <taxon>ecological metagenomes</taxon>
    </lineage>
</organism>
<sequence>MEKAADIWEKSLSDIREEVGTSVFELWFEPIKPSLLDDGKIVLDIPNRFFKEWIEVYHPNLISKIIERHLGEPVDVEFTIVARSTPKIARVEASREKRKDRLARKGIFLNPKYTFDNFVVGASNEFAHAAAGAVYEKPGLTYNPLFIYGGVGLGKTHLTMAIGNHMVDKKRNFNVLYVSAEQFTNEVVSAIRHSKTEELKEKFRSLDMLLIDDIQFIENKPTTQDELFHTLNTLYQSQKQIVISSDRPPREISKITDRLRSRFSMGLIADIQPPDVETRIAIIQKKTEAEMMHLPEDVVHFIATKVKSNIRDIEGCLIRLGAHMSLTGAQANLPVVKKILKDFITEDDRPLTVESIMKSVADHYGIRVPDMKSKKRTKDIALPRQVAMYISRAITEASLSEIGKVIGGKDHATVIYATKQIESRRTKDESFDRMIDNLISKLKQ</sequence>
<dbReference type="InterPro" id="IPR018312">
    <property type="entry name" value="Chromosome_initiator_DnaA_CS"/>
</dbReference>
<dbReference type="GO" id="GO:0005886">
    <property type="term" value="C:plasma membrane"/>
    <property type="evidence" value="ECO:0007669"/>
    <property type="project" value="TreeGrafter"/>
</dbReference>
<dbReference type="InterPro" id="IPR027417">
    <property type="entry name" value="P-loop_NTPase"/>
</dbReference>
<evidence type="ECO:0000259" key="9">
    <source>
        <dbReference type="SMART" id="SM00760"/>
    </source>
</evidence>
<gene>
    <name evidence="10" type="ORF">LCGC14_2127280</name>
</gene>
<dbReference type="AlphaFoldDB" id="A0A0F9E2I0"/>
<keyword evidence="5" id="KW-0067">ATP-binding</keyword>
<dbReference type="SUPFAM" id="SSF52540">
    <property type="entry name" value="P-loop containing nucleoside triphosphate hydrolases"/>
    <property type="match status" value="1"/>
</dbReference>
<dbReference type="SMART" id="SM00382">
    <property type="entry name" value="AAA"/>
    <property type="match status" value="1"/>
</dbReference>
<evidence type="ECO:0000256" key="3">
    <source>
        <dbReference type="ARBA" id="ARBA00022705"/>
    </source>
</evidence>
<evidence type="ECO:0000256" key="6">
    <source>
        <dbReference type="ARBA" id="ARBA00023121"/>
    </source>
</evidence>
<dbReference type="InterPro" id="IPR020591">
    <property type="entry name" value="Chromosome_initiator_DnaA-like"/>
</dbReference>
<dbReference type="SMART" id="SM00760">
    <property type="entry name" value="Bac_DnaA_C"/>
    <property type="match status" value="1"/>
</dbReference>
<proteinExistence type="inferred from homology"/>
<dbReference type="GO" id="GO:0006270">
    <property type="term" value="P:DNA replication initiation"/>
    <property type="evidence" value="ECO:0007669"/>
    <property type="project" value="InterPro"/>
</dbReference>
<dbReference type="PRINTS" id="PR00051">
    <property type="entry name" value="DNAA"/>
</dbReference>
<dbReference type="PANTHER" id="PTHR30050">
    <property type="entry name" value="CHROMOSOMAL REPLICATION INITIATOR PROTEIN DNAA"/>
    <property type="match status" value="1"/>
</dbReference>
<dbReference type="GO" id="GO:0006275">
    <property type="term" value="P:regulation of DNA replication"/>
    <property type="evidence" value="ECO:0007669"/>
    <property type="project" value="InterPro"/>
</dbReference>
<dbReference type="Gene3D" id="3.40.50.300">
    <property type="entry name" value="P-loop containing nucleotide triphosphate hydrolases"/>
    <property type="match status" value="1"/>
</dbReference>
<dbReference type="GO" id="GO:0008289">
    <property type="term" value="F:lipid binding"/>
    <property type="evidence" value="ECO:0007669"/>
    <property type="project" value="UniProtKB-KW"/>
</dbReference>
<keyword evidence="4" id="KW-0547">Nucleotide-binding</keyword>
<dbReference type="InterPro" id="IPR038454">
    <property type="entry name" value="DnaA_N_sf"/>
</dbReference>
<dbReference type="Pfam" id="PF11638">
    <property type="entry name" value="DnaA_N"/>
    <property type="match status" value="1"/>
</dbReference>
<dbReference type="InterPro" id="IPR010921">
    <property type="entry name" value="Trp_repressor/repl_initiator"/>
</dbReference>
<evidence type="ECO:0000256" key="5">
    <source>
        <dbReference type="ARBA" id="ARBA00022840"/>
    </source>
</evidence>
<dbReference type="Gene3D" id="1.10.1750.10">
    <property type="match status" value="1"/>
</dbReference>
<dbReference type="InterPro" id="IPR003593">
    <property type="entry name" value="AAA+_ATPase"/>
</dbReference>
<evidence type="ECO:0000259" key="8">
    <source>
        <dbReference type="SMART" id="SM00382"/>
    </source>
</evidence>
<dbReference type="InterPro" id="IPR013317">
    <property type="entry name" value="DnaA_dom"/>
</dbReference>
<dbReference type="CDD" id="cd00009">
    <property type="entry name" value="AAA"/>
    <property type="match status" value="1"/>
</dbReference>
<dbReference type="EMBL" id="LAZR01026603">
    <property type="protein sequence ID" value="KKL68209.1"/>
    <property type="molecule type" value="Genomic_DNA"/>
</dbReference>
<comment type="caution">
    <text evidence="10">The sequence shown here is derived from an EMBL/GenBank/DDBJ whole genome shotgun (WGS) entry which is preliminary data.</text>
</comment>
<evidence type="ECO:0000256" key="4">
    <source>
        <dbReference type="ARBA" id="ARBA00022741"/>
    </source>
</evidence>
<reference evidence="10" key="1">
    <citation type="journal article" date="2015" name="Nature">
        <title>Complex archaea that bridge the gap between prokaryotes and eukaryotes.</title>
        <authorList>
            <person name="Spang A."/>
            <person name="Saw J.H."/>
            <person name="Jorgensen S.L."/>
            <person name="Zaremba-Niedzwiedzka K."/>
            <person name="Martijn J."/>
            <person name="Lind A.E."/>
            <person name="van Eijk R."/>
            <person name="Schleper C."/>
            <person name="Guy L."/>
            <person name="Ettema T.J."/>
        </authorList>
    </citation>
    <scope>NUCLEOTIDE SEQUENCE</scope>
</reference>
<evidence type="ECO:0000313" key="10">
    <source>
        <dbReference type="EMBL" id="KKL68209.1"/>
    </source>
</evidence>
<dbReference type="Pfam" id="PF08299">
    <property type="entry name" value="Bac_DnaA_C"/>
    <property type="match status" value="1"/>
</dbReference>
<dbReference type="GO" id="GO:0005524">
    <property type="term" value="F:ATP binding"/>
    <property type="evidence" value="ECO:0007669"/>
    <property type="project" value="UniProtKB-KW"/>
</dbReference>
<accession>A0A0F9E2I0</accession>
<comment type="similarity">
    <text evidence="1">Belongs to the DnaA family.</text>
</comment>
<evidence type="ECO:0008006" key="11">
    <source>
        <dbReference type="Google" id="ProtNLM"/>
    </source>
</evidence>
<keyword evidence="2" id="KW-0963">Cytoplasm</keyword>
<dbReference type="CDD" id="cd06571">
    <property type="entry name" value="Bac_DnaA_C"/>
    <property type="match status" value="1"/>
</dbReference>
<keyword evidence="3" id="KW-0235">DNA replication</keyword>